<dbReference type="PANTHER" id="PTHR24346">
    <property type="entry name" value="MAP/MICROTUBULE AFFINITY-REGULATING KINASE"/>
    <property type="match status" value="1"/>
</dbReference>
<keyword evidence="6" id="KW-0067">ATP-binding</keyword>
<dbReference type="GO" id="GO:0005524">
    <property type="term" value="F:ATP binding"/>
    <property type="evidence" value="ECO:0007669"/>
    <property type="project" value="UniProtKB-KW"/>
</dbReference>
<dbReference type="GO" id="GO:0005737">
    <property type="term" value="C:cytoplasm"/>
    <property type="evidence" value="ECO:0007669"/>
    <property type="project" value="TreeGrafter"/>
</dbReference>
<keyword evidence="5" id="KW-0418">Kinase</keyword>
<dbReference type="PROSITE" id="PS00108">
    <property type="entry name" value="PROTEIN_KINASE_ST"/>
    <property type="match status" value="1"/>
</dbReference>
<evidence type="ECO:0000256" key="7">
    <source>
        <dbReference type="ARBA" id="ARBA00047899"/>
    </source>
</evidence>
<comment type="catalytic activity">
    <reaction evidence="8">
        <text>L-seryl-[protein] + ATP = O-phospho-L-seryl-[protein] + ADP + H(+)</text>
        <dbReference type="Rhea" id="RHEA:17989"/>
        <dbReference type="Rhea" id="RHEA-COMP:9863"/>
        <dbReference type="Rhea" id="RHEA-COMP:11604"/>
        <dbReference type="ChEBI" id="CHEBI:15378"/>
        <dbReference type="ChEBI" id="CHEBI:29999"/>
        <dbReference type="ChEBI" id="CHEBI:30616"/>
        <dbReference type="ChEBI" id="CHEBI:83421"/>
        <dbReference type="ChEBI" id="CHEBI:456216"/>
        <dbReference type="EC" id="2.7.11.1"/>
    </reaction>
</comment>
<dbReference type="OrthoDB" id="193931at2759"/>
<dbReference type="PROSITE" id="PS50011">
    <property type="entry name" value="PROTEIN_KINASE_DOM"/>
    <property type="match status" value="1"/>
</dbReference>
<gene>
    <name evidence="10" type="ORF">PROFUN_09783</name>
</gene>
<evidence type="ECO:0000256" key="4">
    <source>
        <dbReference type="ARBA" id="ARBA00022741"/>
    </source>
</evidence>
<dbReference type="EC" id="2.7.11.1" evidence="1"/>
<organism evidence="10 11">
    <name type="scientific">Planoprotostelium fungivorum</name>
    <dbReference type="NCBI Taxonomy" id="1890364"/>
    <lineage>
        <taxon>Eukaryota</taxon>
        <taxon>Amoebozoa</taxon>
        <taxon>Evosea</taxon>
        <taxon>Variosea</taxon>
        <taxon>Cavosteliida</taxon>
        <taxon>Cavosteliaceae</taxon>
        <taxon>Planoprotostelium</taxon>
    </lineage>
</organism>
<protein>
    <recommendedName>
        <fullName evidence="1">non-specific serine/threonine protein kinase</fullName>
        <ecNumber evidence="1">2.7.11.1</ecNumber>
    </recommendedName>
</protein>
<dbReference type="GO" id="GO:0004674">
    <property type="term" value="F:protein serine/threonine kinase activity"/>
    <property type="evidence" value="ECO:0007669"/>
    <property type="project" value="UniProtKB-KW"/>
</dbReference>
<dbReference type="PIRSF" id="PIRSF000654">
    <property type="entry name" value="Integrin-linked_kinase"/>
    <property type="match status" value="1"/>
</dbReference>
<dbReference type="Pfam" id="PF00069">
    <property type="entry name" value="Pkinase"/>
    <property type="match status" value="1"/>
</dbReference>
<dbReference type="InParanoid" id="A0A2P6NGM3"/>
<keyword evidence="4" id="KW-0547">Nucleotide-binding</keyword>
<name>A0A2P6NGM3_9EUKA</name>
<evidence type="ECO:0000313" key="11">
    <source>
        <dbReference type="Proteomes" id="UP000241769"/>
    </source>
</evidence>
<evidence type="ECO:0000256" key="2">
    <source>
        <dbReference type="ARBA" id="ARBA00022527"/>
    </source>
</evidence>
<dbReference type="InterPro" id="IPR000719">
    <property type="entry name" value="Prot_kinase_dom"/>
</dbReference>
<dbReference type="PANTHER" id="PTHR24346:SF82">
    <property type="entry name" value="KP78A-RELATED"/>
    <property type="match status" value="1"/>
</dbReference>
<keyword evidence="3" id="KW-0808">Transferase</keyword>
<accession>A0A2P6NGM3</accession>
<dbReference type="SMART" id="SM00220">
    <property type="entry name" value="S_TKc"/>
    <property type="match status" value="1"/>
</dbReference>
<evidence type="ECO:0000259" key="9">
    <source>
        <dbReference type="PROSITE" id="PS50011"/>
    </source>
</evidence>
<dbReference type="SUPFAM" id="SSF56112">
    <property type="entry name" value="Protein kinase-like (PK-like)"/>
    <property type="match status" value="1"/>
</dbReference>
<comment type="catalytic activity">
    <reaction evidence="7">
        <text>L-threonyl-[protein] + ATP = O-phospho-L-threonyl-[protein] + ADP + H(+)</text>
        <dbReference type="Rhea" id="RHEA:46608"/>
        <dbReference type="Rhea" id="RHEA-COMP:11060"/>
        <dbReference type="Rhea" id="RHEA-COMP:11605"/>
        <dbReference type="ChEBI" id="CHEBI:15378"/>
        <dbReference type="ChEBI" id="CHEBI:30013"/>
        <dbReference type="ChEBI" id="CHEBI:30616"/>
        <dbReference type="ChEBI" id="CHEBI:61977"/>
        <dbReference type="ChEBI" id="CHEBI:456216"/>
        <dbReference type="EC" id="2.7.11.1"/>
    </reaction>
</comment>
<evidence type="ECO:0000256" key="3">
    <source>
        <dbReference type="ARBA" id="ARBA00022679"/>
    </source>
</evidence>
<proteinExistence type="predicted"/>
<evidence type="ECO:0000313" key="10">
    <source>
        <dbReference type="EMBL" id="PRP83104.1"/>
    </source>
</evidence>
<dbReference type="FunFam" id="1.10.510.10:FF:000571">
    <property type="entry name" value="Maternal embryonic leucine zipper kinase"/>
    <property type="match status" value="1"/>
</dbReference>
<dbReference type="AlphaFoldDB" id="A0A2P6NGM3"/>
<dbReference type="GO" id="GO:0035556">
    <property type="term" value="P:intracellular signal transduction"/>
    <property type="evidence" value="ECO:0007669"/>
    <property type="project" value="TreeGrafter"/>
</dbReference>
<evidence type="ECO:0000256" key="5">
    <source>
        <dbReference type="ARBA" id="ARBA00022777"/>
    </source>
</evidence>
<keyword evidence="11" id="KW-1185">Reference proteome</keyword>
<reference evidence="10 11" key="1">
    <citation type="journal article" date="2018" name="Genome Biol. Evol.">
        <title>Multiple Roots of Fruiting Body Formation in Amoebozoa.</title>
        <authorList>
            <person name="Hillmann F."/>
            <person name="Forbes G."/>
            <person name="Novohradska S."/>
            <person name="Ferling I."/>
            <person name="Riege K."/>
            <person name="Groth M."/>
            <person name="Westermann M."/>
            <person name="Marz M."/>
            <person name="Spaller T."/>
            <person name="Winckler T."/>
            <person name="Schaap P."/>
            <person name="Glockner G."/>
        </authorList>
    </citation>
    <scope>NUCLEOTIDE SEQUENCE [LARGE SCALE GENOMIC DNA]</scope>
    <source>
        <strain evidence="10 11">Jena</strain>
    </source>
</reference>
<dbReference type="Gene3D" id="1.10.510.10">
    <property type="entry name" value="Transferase(Phosphotransferase) domain 1"/>
    <property type="match status" value="1"/>
</dbReference>
<keyword evidence="2" id="KW-0723">Serine/threonine-protein kinase</keyword>
<evidence type="ECO:0000256" key="6">
    <source>
        <dbReference type="ARBA" id="ARBA00022840"/>
    </source>
</evidence>
<dbReference type="InterPro" id="IPR008271">
    <property type="entry name" value="Ser/Thr_kinase_AS"/>
</dbReference>
<dbReference type="InterPro" id="IPR011009">
    <property type="entry name" value="Kinase-like_dom_sf"/>
</dbReference>
<feature type="domain" description="Protein kinase" evidence="9">
    <location>
        <begin position="8"/>
        <end position="263"/>
    </location>
</feature>
<dbReference type="EMBL" id="MDYQ01000089">
    <property type="protein sequence ID" value="PRP83104.1"/>
    <property type="molecule type" value="Genomic_DNA"/>
</dbReference>
<dbReference type="Proteomes" id="UP000241769">
    <property type="component" value="Unassembled WGS sequence"/>
</dbReference>
<sequence>MTEANDEFVVEKCLAKSPASEILLCHDKTGRRVVLKKIHRLKVEKELLASEIDAARTLQHPSIIRVSDDFQEGMYHYLVMEYVKGQDLFALISERKFVPFKEKDARKIFKQIVKAVQYVHEQHFAHRDLKMENIIMNENGRIKIIDFGLCCRTEEGKLYNKWCGSQDYCCPEILQKQPYNGQACDVWSLGVVLYILLYAELPFGFKTRVKAVLKGQPHPPLNFADKRNPNKVSEEAKNLISGMLQVESEKRMTLEQVAKHPWIKERTTFGCIVGRLLL</sequence>
<comment type="caution">
    <text evidence="10">The sequence shown here is derived from an EMBL/GenBank/DDBJ whole genome shotgun (WGS) entry which is preliminary data.</text>
</comment>
<evidence type="ECO:0000256" key="8">
    <source>
        <dbReference type="ARBA" id="ARBA00048679"/>
    </source>
</evidence>
<evidence type="ECO:0000256" key="1">
    <source>
        <dbReference type="ARBA" id="ARBA00012513"/>
    </source>
</evidence>